<comment type="caution">
    <text evidence="1">The sequence shown here is derived from an EMBL/GenBank/DDBJ whole genome shotgun (WGS) entry which is preliminary data.</text>
</comment>
<protein>
    <submittedName>
        <fullName evidence="1">Isoflavone reductase family protein</fullName>
    </submittedName>
</protein>
<dbReference type="EMBL" id="MU003524">
    <property type="protein sequence ID" value="KAF2466609.1"/>
    <property type="molecule type" value="Genomic_DNA"/>
</dbReference>
<accession>A0ACB6QHY1</accession>
<organism evidence="1 2">
    <name type="scientific">Lindgomyces ingoldianus</name>
    <dbReference type="NCBI Taxonomy" id="673940"/>
    <lineage>
        <taxon>Eukaryota</taxon>
        <taxon>Fungi</taxon>
        <taxon>Dikarya</taxon>
        <taxon>Ascomycota</taxon>
        <taxon>Pezizomycotina</taxon>
        <taxon>Dothideomycetes</taxon>
        <taxon>Pleosporomycetidae</taxon>
        <taxon>Pleosporales</taxon>
        <taxon>Lindgomycetaceae</taxon>
        <taxon>Lindgomyces</taxon>
    </lineage>
</organism>
<name>A0ACB6QHY1_9PLEO</name>
<gene>
    <name evidence="1" type="ORF">BDR25DRAFT_306089</name>
</gene>
<evidence type="ECO:0000313" key="2">
    <source>
        <dbReference type="Proteomes" id="UP000799755"/>
    </source>
</evidence>
<proteinExistence type="predicted"/>
<keyword evidence="2" id="KW-1185">Reference proteome</keyword>
<evidence type="ECO:0000313" key="1">
    <source>
        <dbReference type="EMBL" id="KAF2466609.1"/>
    </source>
</evidence>
<reference evidence="1" key="1">
    <citation type="journal article" date="2020" name="Stud. Mycol.">
        <title>101 Dothideomycetes genomes: a test case for predicting lifestyles and emergence of pathogens.</title>
        <authorList>
            <person name="Haridas S."/>
            <person name="Albert R."/>
            <person name="Binder M."/>
            <person name="Bloem J."/>
            <person name="Labutti K."/>
            <person name="Salamov A."/>
            <person name="Andreopoulos B."/>
            <person name="Baker S."/>
            <person name="Barry K."/>
            <person name="Bills G."/>
            <person name="Bluhm B."/>
            <person name="Cannon C."/>
            <person name="Castanera R."/>
            <person name="Culley D."/>
            <person name="Daum C."/>
            <person name="Ezra D."/>
            <person name="Gonzalez J."/>
            <person name="Henrissat B."/>
            <person name="Kuo A."/>
            <person name="Liang C."/>
            <person name="Lipzen A."/>
            <person name="Lutzoni F."/>
            <person name="Magnuson J."/>
            <person name="Mondo S."/>
            <person name="Nolan M."/>
            <person name="Ohm R."/>
            <person name="Pangilinan J."/>
            <person name="Park H.-J."/>
            <person name="Ramirez L."/>
            <person name="Alfaro M."/>
            <person name="Sun H."/>
            <person name="Tritt A."/>
            <person name="Yoshinaga Y."/>
            <person name="Zwiers L.-H."/>
            <person name="Turgeon B."/>
            <person name="Goodwin S."/>
            <person name="Spatafora J."/>
            <person name="Crous P."/>
            <person name="Grigoriev I."/>
        </authorList>
    </citation>
    <scope>NUCLEOTIDE SEQUENCE</scope>
    <source>
        <strain evidence="1">ATCC 200398</strain>
    </source>
</reference>
<sequence>MANEAPIPKKILLFGATGVIGKYILNALIEAKSSFEKIGIFTSPETVKSKADIVENLKTKGVDVVVGNVDSEEDVSKAFEDYDTIISALGRSVLLTQIPLLTLAARSPNIHTFYPSEYGTDIEYSPASATEKPHQMKLAVRKHIHENIDTDRLKITHLVTGPYSDLYIGKMVGAEEVGSFDVREKKAVLLGTGEERVSFTTMRDVGNLLVAALNTPFPSSSSSRILKVNSFTTTPRSILTEFEKQTNGKWEVSYTSLDKLKELEAKAWEEKSPIAAVYTLRRIWTQGGTLYEGRDNGKIGDPKMETLEEQVRKAVEIEVRGV</sequence>
<dbReference type="Proteomes" id="UP000799755">
    <property type="component" value="Unassembled WGS sequence"/>
</dbReference>